<proteinExistence type="predicted"/>
<dbReference type="PRINTS" id="PR00259">
    <property type="entry name" value="TMFOUR"/>
</dbReference>
<evidence type="ECO:0000256" key="3">
    <source>
        <dbReference type="ARBA" id="ARBA00022989"/>
    </source>
</evidence>
<keyword evidence="3 6" id="KW-1133">Transmembrane helix</keyword>
<evidence type="ECO:0000256" key="2">
    <source>
        <dbReference type="ARBA" id="ARBA00022692"/>
    </source>
</evidence>
<dbReference type="GO" id="GO:0016020">
    <property type="term" value="C:membrane"/>
    <property type="evidence" value="ECO:0007669"/>
    <property type="project" value="UniProtKB-SubCell"/>
</dbReference>
<keyword evidence="4 6" id="KW-0472">Membrane</keyword>
<evidence type="ECO:0000313" key="7">
    <source>
        <dbReference type="EMBL" id="KAG0322374.1"/>
    </source>
</evidence>
<evidence type="ECO:0000256" key="4">
    <source>
        <dbReference type="ARBA" id="ARBA00023136"/>
    </source>
</evidence>
<dbReference type="AlphaFoldDB" id="A0A9P6UW69"/>
<dbReference type="OrthoDB" id="2422716at2759"/>
<dbReference type="InterPro" id="IPR018499">
    <property type="entry name" value="Tetraspanin/Peripherin"/>
</dbReference>
<sequence length="308" mass="34788">MEFLFHEHASATGIRLGLAIDLDVPASVLLAQILQAQNQQTGIMSHGVTIIPTLSVEIDIMGVGVVLVSIMGLFGVAKGCRRIMNLYFGLVICFIAAQVTIAVAGYMSGSSWIQEALERSWDRAYQTDKSLVQELQIEFHCQGFHSQDDRSVPSTLSPTVHLPPCGEILQLRFGKRLQRLGSLILCIRMIQLTGVFLLSILFRHLAAMDRSEESEMEHTDEESPFFKSEKQIEEESARVPLLSEEDDDLPHYSVNDIYGCEDYDDESDDDESDDDEKQQRRTGQFCDDFLCGEDFEYRDERETEVYVA</sequence>
<protein>
    <submittedName>
        <fullName evidence="7">Uncharacterized protein</fullName>
    </submittedName>
</protein>
<keyword evidence="2 6" id="KW-0812">Transmembrane</keyword>
<evidence type="ECO:0000256" key="6">
    <source>
        <dbReference type="SAM" id="Phobius"/>
    </source>
</evidence>
<evidence type="ECO:0000256" key="1">
    <source>
        <dbReference type="ARBA" id="ARBA00004141"/>
    </source>
</evidence>
<keyword evidence="8" id="KW-1185">Reference proteome</keyword>
<feature type="compositionally biased region" description="Basic and acidic residues" evidence="5">
    <location>
        <begin position="227"/>
        <end position="237"/>
    </location>
</feature>
<comment type="caution">
    <text evidence="7">The sequence shown here is derived from an EMBL/GenBank/DDBJ whole genome shotgun (WGS) entry which is preliminary data.</text>
</comment>
<feature type="transmembrane region" description="Helical" evidence="6">
    <location>
        <begin position="86"/>
        <end position="107"/>
    </location>
</feature>
<reference evidence="7" key="1">
    <citation type="journal article" date="2020" name="Fungal Divers.">
        <title>Resolving the Mortierellaceae phylogeny through synthesis of multi-gene phylogenetics and phylogenomics.</title>
        <authorList>
            <person name="Vandepol N."/>
            <person name="Liber J."/>
            <person name="Desiro A."/>
            <person name="Na H."/>
            <person name="Kennedy M."/>
            <person name="Barry K."/>
            <person name="Grigoriev I.V."/>
            <person name="Miller A.N."/>
            <person name="O'Donnell K."/>
            <person name="Stajich J.E."/>
            <person name="Bonito G."/>
        </authorList>
    </citation>
    <scope>NUCLEOTIDE SEQUENCE</scope>
    <source>
        <strain evidence="7">REB-010B</strain>
    </source>
</reference>
<name>A0A9P6UW69_9FUNG</name>
<evidence type="ECO:0000256" key="5">
    <source>
        <dbReference type="SAM" id="MobiDB-lite"/>
    </source>
</evidence>
<feature type="transmembrane region" description="Helical" evidence="6">
    <location>
        <begin position="50"/>
        <end position="74"/>
    </location>
</feature>
<gene>
    <name evidence="7" type="ORF">BGZ99_003372</name>
</gene>
<feature type="region of interest" description="Disordered" evidence="5">
    <location>
        <begin position="213"/>
        <end position="283"/>
    </location>
</feature>
<accession>A0A9P6UW69</accession>
<feature type="transmembrane region" description="Helical" evidence="6">
    <location>
        <begin position="180"/>
        <end position="202"/>
    </location>
</feature>
<comment type="subcellular location">
    <subcellularLocation>
        <location evidence="1">Membrane</location>
        <topology evidence="1">Multi-pass membrane protein</topology>
    </subcellularLocation>
</comment>
<organism evidence="7 8">
    <name type="scientific">Dissophora globulifera</name>
    <dbReference type="NCBI Taxonomy" id="979702"/>
    <lineage>
        <taxon>Eukaryota</taxon>
        <taxon>Fungi</taxon>
        <taxon>Fungi incertae sedis</taxon>
        <taxon>Mucoromycota</taxon>
        <taxon>Mortierellomycotina</taxon>
        <taxon>Mortierellomycetes</taxon>
        <taxon>Mortierellales</taxon>
        <taxon>Mortierellaceae</taxon>
        <taxon>Dissophora</taxon>
    </lineage>
</organism>
<dbReference type="EMBL" id="JAAAIP010000213">
    <property type="protein sequence ID" value="KAG0322374.1"/>
    <property type="molecule type" value="Genomic_DNA"/>
</dbReference>
<dbReference type="Proteomes" id="UP000738325">
    <property type="component" value="Unassembled WGS sequence"/>
</dbReference>
<evidence type="ECO:0000313" key="8">
    <source>
        <dbReference type="Proteomes" id="UP000738325"/>
    </source>
</evidence>
<feature type="compositionally biased region" description="Acidic residues" evidence="5">
    <location>
        <begin position="259"/>
        <end position="276"/>
    </location>
</feature>
<dbReference type="Pfam" id="PF00335">
    <property type="entry name" value="Tetraspanin"/>
    <property type="match status" value="1"/>
</dbReference>